<dbReference type="EMBL" id="KV419457">
    <property type="protein sequence ID" value="KZS87067.1"/>
    <property type="molecule type" value="Genomic_DNA"/>
</dbReference>
<name>A0A164MV64_9AGAM</name>
<accession>A0A164MV64</accession>
<keyword evidence="3" id="KW-1185">Reference proteome</keyword>
<reference evidence="2 3" key="1">
    <citation type="journal article" date="2016" name="Mol. Biol. Evol.">
        <title>Comparative Genomics of Early-Diverging Mushroom-Forming Fungi Provides Insights into the Origins of Lignocellulose Decay Capabilities.</title>
        <authorList>
            <person name="Nagy L.G."/>
            <person name="Riley R."/>
            <person name="Tritt A."/>
            <person name="Adam C."/>
            <person name="Daum C."/>
            <person name="Floudas D."/>
            <person name="Sun H."/>
            <person name="Yadav J.S."/>
            <person name="Pangilinan J."/>
            <person name="Larsson K.H."/>
            <person name="Matsuura K."/>
            <person name="Barry K."/>
            <person name="Labutti K."/>
            <person name="Kuo R."/>
            <person name="Ohm R.A."/>
            <person name="Bhattacharya S.S."/>
            <person name="Shirouzu T."/>
            <person name="Yoshinaga Y."/>
            <person name="Martin F.M."/>
            <person name="Grigoriev I.V."/>
            <person name="Hibbett D.S."/>
        </authorList>
    </citation>
    <scope>NUCLEOTIDE SEQUENCE [LARGE SCALE GENOMIC DNA]</scope>
    <source>
        <strain evidence="2 3">HHB9708</strain>
    </source>
</reference>
<feature type="signal peptide" evidence="1">
    <location>
        <begin position="1"/>
        <end position="20"/>
    </location>
</feature>
<feature type="chain" id="PRO_5007851910" description="Hydrophobin" evidence="1">
    <location>
        <begin position="21"/>
        <end position="116"/>
    </location>
</feature>
<keyword evidence="1" id="KW-0732">Signal</keyword>
<proteinExistence type="predicted"/>
<protein>
    <recommendedName>
        <fullName evidence="4">Hydrophobin</fullName>
    </recommendedName>
</protein>
<sequence>MLSIKHIALVLLACVAVANTAPVCCSNEQLAISKRALLCQVFNIVDEEDLACYVHPKKPVSFLPPVPPIFSVLRNLPKPSVQLPSTPPYVILYIFSLGLSLIRRMSLTVSCSSCSV</sequence>
<organism evidence="2 3">
    <name type="scientific">Sistotremastrum niveocremeum HHB9708</name>
    <dbReference type="NCBI Taxonomy" id="1314777"/>
    <lineage>
        <taxon>Eukaryota</taxon>
        <taxon>Fungi</taxon>
        <taxon>Dikarya</taxon>
        <taxon>Basidiomycota</taxon>
        <taxon>Agaricomycotina</taxon>
        <taxon>Agaricomycetes</taxon>
        <taxon>Sistotremastrales</taxon>
        <taxon>Sistotremastraceae</taxon>
        <taxon>Sertulicium</taxon>
        <taxon>Sertulicium niveocremeum</taxon>
    </lineage>
</organism>
<evidence type="ECO:0000256" key="1">
    <source>
        <dbReference type="SAM" id="SignalP"/>
    </source>
</evidence>
<evidence type="ECO:0008006" key="4">
    <source>
        <dbReference type="Google" id="ProtNLM"/>
    </source>
</evidence>
<evidence type="ECO:0000313" key="2">
    <source>
        <dbReference type="EMBL" id="KZS87067.1"/>
    </source>
</evidence>
<gene>
    <name evidence="2" type="ORF">SISNIDRAFT_461241</name>
</gene>
<dbReference type="AlphaFoldDB" id="A0A164MV64"/>
<evidence type="ECO:0000313" key="3">
    <source>
        <dbReference type="Proteomes" id="UP000076722"/>
    </source>
</evidence>
<dbReference type="Proteomes" id="UP000076722">
    <property type="component" value="Unassembled WGS sequence"/>
</dbReference>